<name>A0ABN2HZD2_9ACTN</name>
<evidence type="ECO:0000313" key="2">
    <source>
        <dbReference type="Proteomes" id="UP001499851"/>
    </source>
</evidence>
<evidence type="ECO:0000313" key="1">
    <source>
        <dbReference type="EMBL" id="GAA1695995.1"/>
    </source>
</evidence>
<organism evidence="1 2">
    <name type="scientific">Glycomyces endophyticus</name>
    <dbReference type="NCBI Taxonomy" id="480996"/>
    <lineage>
        <taxon>Bacteria</taxon>
        <taxon>Bacillati</taxon>
        <taxon>Actinomycetota</taxon>
        <taxon>Actinomycetes</taxon>
        <taxon>Glycomycetales</taxon>
        <taxon>Glycomycetaceae</taxon>
        <taxon>Glycomyces</taxon>
    </lineage>
</organism>
<accession>A0ABN2HZD2</accession>
<sequence>MAERVFDPEAVEEYRVFLLGLLDQLEGQVVPVLAAGTLSRAPAFGTAPGAADNAAGQYQEFHEATWRHLQYLRGALHGMESALAEIAGGGTDADDEASLAFAATDTGGTGSTGGSADGTGTAFVDASGTAPADGPGLSTDAWTAAFDADASGPPAATISADEVVVTE</sequence>
<keyword evidence="2" id="KW-1185">Reference proteome</keyword>
<reference evidence="1 2" key="1">
    <citation type="journal article" date="2019" name="Int. J. Syst. Evol. Microbiol.">
        <title>The Global Catalogue of Microorganisms (GCM) 10K type strain sequencing project: providing services to taxonomists for standard genome sequencing and annotation.</title>
        <authorList>
            <consortium name="The Broad Institute Genomics Platform"/>
            <consortium name="The Broad Institute Genome Sequencing Center for Infectious Disease"/>
            <person name="Wu L."/>
            <person name="Ma J."/>
        </authorList>
    </citation>
    <scope>NUCLEOTIDE SEQUENCE [LARGE SCALE GENOMIC DNA]</scope>
    <source>
        <strain evidence="1 2">JCM 16001</strain>
    </source>
</reference>
<protein>
    <recommendedName>
        <fullName evidence="3">PE domain-containing protein</fullName>
    </recommendedName>
</protein>
<gene>
    <name evidence="1" type="ORF">GCM10009830_49680</name>
</gene>
<evidence type="ECO:0008006" key="3">
    <source>
        <dbReference type="Google" id="ProtNLM"/>
    </source>
</evidence>
<proteinExistence type="predicted"/>
<dbReference type="Proteomes" id="UP001499851">
    <property type="component" value="Unassembled WGS sequence"/>
</dbReference>
<dbReference type="EMBL" id="BAAAQF010000044">
    <property type="protein sequence ID" value="GAA1695995.1"/>
    <property type="molecule type" value="Genomic_DNA"/>
</dbReference>
<dbReference type="RefSeq" id="WP_344492873.1">
    <property type="nucleotide sequence ID" value="NZ_BAAAQF010000044.1"/>
</dbReference>
<comment type="caution">
    <text evidence="1">The sequence shown here is derived from an EMBL/GenBank/DDBJ whole genome shotgun (WGS) entry which is preliminary data.</text>
</comment>